<proteinExistence type="predicted"/>
<dbReference type="PANTHER" id="PTHR33116">
    <property type="entry name" value="REVERSE TRANSCRIPTASE ZINC-BINDING DOMAIN-CONTAINING PROTEIN-RELATED-RELATED"/>
    <property type="match status" value="1"/>
</dbReference>
<evidence type="ECO:0000313" key="3">
    <source>
        <dbReference type="EMBL" id="RZC56714.1"/>
    </source>
</evidence>
<reference evidence="3 4" key="1">
    <citation type="journal article" date="2018" name="Science">
        <title>The opium poppy genome and morphinan production.</title>
        <authorList>
            <person name="Guo L."/>
            <person name="Winzer T."/>
            <person name="Yang X."/>
            <person name="Li Y."/>
            <person name="Ning Z."/>
            <person name="He Z."/>
            <person name="Teodor R."/>
            <person name="Lu Y."/>
            <person name="Bowser T.A."/>
            <person name="Graham I.A."/>
            <person name="Ye K."/>
        </authorList>
    </citation>
    <scope>NUCLEOTIDE SEQUENCE [LARGE SCALE GENOMIC DNA]</scope>
    <source>
        <strain evidence="4">cv. HN1</strain>
        <tissue evidence="3">Leaves</tissue>
    </source>
</reference>
<dbReference type="Gene3D" id="3.60.10.10">
    <property type="entry name" value="Endonuclease/exonuclease/phosphatase"/>
    <property type="match status" value="1"/>
</dbReference>
<dbReference type="InterPro" id="IPR002156">
    <property type="entry name" value="RNaseH_domain"/>
</dbReference>
<gene>
    <name evidence="3" type="ORF">C5167_015564</name>
</gene>
<evidence type="ECO:0000313" key="4">
    <source>
        <dbReference type="Proteomes" id="UP000316621"/>
    </source>
</evidence>
<dbReference type="InterPro" id="IPR036691">
    <property type="entry name" value="Endo/exonu/phosph_ase_sf"/>
</dbReference>
<dbReference type="SUPFAM" id="SSF56219">
    <property type="entry name" value="DNase I-like"/>
    <property type="match status" value="1"/>
</dbReference>
<dbReference type="Proteomes" id="UP000316621">
    <property type="component" value="Chromosome 3"/>
</dbReference>
<dbReference type="Pfam" id="PF13456">
    <property type="entry name" value="RVT_3"/>
    <property type="match status" value="1"/>
</dbReference>
<evidence type="ECO:0000259" key="2">
    <source>
        <dbReference type="Pfam" id="PF13456"/>
    </source>
</evidence>
<name>A0A4Y7J6F1_PAPSO</name>
<accession>A0A4Y7J6F1</accession>
<dbReference type="EMBL" id="CM010717">
    <property type="protein sequence ID" value="RZC56714.1"/>
    <property type="molecule type" value="Genomic_DNA"/>
</dbReference>
<feature type="region of interest" description="Disordered" evidence="1">
    <location>
        <begin position="257"/>
        <end position="304"/>
    </location>
</feature>
<dbReference type="AlphaFoldDB" id="A0A4Y7J6F1"/>
<organism evidence="3 4">
    <name type="scientific">Papaver somniferum</name>
    <name type="common">Opium poppy</name>
    <dbReference type="NCBI Taxonomy" id="3469"/>
    <lineage>
        <taxon>Eukaryota</taxon>
        <taxon>Viridiplantae</taxon>
        <taxon>Streptophyta</taxon>
        <taxon>Embryophyta</taxon>
        <taxon>Tracheophyta</taxon>
        <taxon>Spermatophyta</taxon>
        <taxon>Magnoliopsida</taxon>
        <taxon>Ranunculales</taxon>
        <taxon>Papaveraceae</taxon>
        <taxon>Papaveroideae</taxon>
        <taxon>Papaver</taxon>
    </lineage>
</organism>
<feature type="domain" description="RNase H type-1" evidence="2">
    <location>
        <begin position="1026"/>
        <end position="1142"/>
    </location>
</feature>
<evidence type="ECO:0000256" key="1">
    <source>
        <dbReference type="SAM" id="MobiDB-lite"/>
    </source>
</evidence>
<dbReference type="STRING" id="3469.A0A4Y7J6F1"/>
<keyword evidence="4" id="KW-1185">Reference proteome</keyword>
<sequence>MAFVLYPVLLMAFAVVVVMLFEAKGFLFINGIVRVRMGSGWVSRKTHQNFSKFKSFHRTRRRLSETLSEENLHTEITGTTGEENFIVEEDLEVFEIDPKIFVFIFANWIQLNKVFEERPWSISGNLMVLHDYFDGLVHQDLDWDHQVFWIQLKHLLPEFMNAKVVKEMGAIMGEVIALQPENGCPVAGEIQKVCVNINLKTPLRRGILAVTATGHTRWDKKKYASSKNSCKKRYKGYSLCSSKDGVLVIEAGKEGGSNIESEMSESSELGSGARLGKRQRNSRTQSIPKTDSSNNSTMTTTTTTTTTLVKSQVSAVDVNSASISGEEQSGGLCLLWKDGIDIRVIESNLNVITCIVKIDARTNQTLFSFIYGSLNEDVRKQQWDSMNRITHHYKLPWDVIGDLNFIINQNEKEGGNVVSQSQLEKNREILDNANLHSLSFVGNPYTWTNRRQGQELILERLDRVTSTIDWMNNYPTAIVHHLVSIASDHCPILLSTAQNDNSTNKPFRFIRTWFRNSTCKEIIKSSWQHTHTGSAAFEHCKFLFEEDYWKQRCKDDFFKLGDRNTRYFHNKANFKKKRTQIDTLQNNLGIWLSSRNEIADTLKSHFLNMSRTTNPSSPDKYLENIIPCITNEDNIMLTKIPSANEIKAIVFGMQSWTTQGPDGFPPGFYKEIALLHAEQNGSINGMKVTNSSPSVSHLFFADDCLIFSKANASEARILAKIIDQFSLFSGQSVNFDKSGMAFSPEVPNSVKNDISNILHIKRMALNDKYLGVPLLIQKNKMQTFGGLLDRYGDNLHTWKSKFLSQPERTILAQTVLGNTANHHLAVFPMPKKLTDQMDSIQRKFWWNKKKNGKGGYPRRWDDVAKPKCQGGMGTQKAEIVNKALLTKLAWRLISSPDDLWSQILEEGLEFVRKYSCWEISTGEKINIWKDRWVPTIDGLIDSTFYSSNMCTILKIRIPGNGCDTLRWLPENNGLFTVKSAYRVILNEYQVQNGISNNQNDMQLKGKIGVILGHLWKARCNLVFDKSQPNAGRLELIVRDVSGGQHGIRCRFTTAVTPEGAEAAAALLAVTWEKEKGIRRLHLEGDCSNVIKAINGARSSVNWQTNSWIEDIIVILNSSFDYWPCSFDLKEANNAAHKLEKHAISNSSSEIWFDQVPGWLNECIR</sequence>
<protein>
    <recommendedName>
        <fullName evidence="2">RNase H type-1 domain-containing protein</fullName>
    </recommendedName>
</protein>
<dbReference type="PANTHER" id="PTHR33116:SF86">
    <property type="entry name" value="REVERSE TRANSCRIPTASE DOMAIN-CONTAINING PROTEIN"/>
    <property type="match status" value="1"/>
</dbReference>
<feature type="compositionally biased region" description="Polar residues" evidence="1">
    <location>
        <begin position="282"/>
        <end position="296"/>
    </location>
</feature>
<dbReference type="GO" id="GO:0004523">
    <property type="term" value="F:RNA-DNA hybrid ribonuclease activity"/>
    <property type="evidence" value="ECO:0007669"/>
    <property type="project" value="InterPro"/>
</dbReference>
<feature type="compositionally biased region" description="Low complexity" evidence="1">
    <location>
        <begin position="257"/>
        <end position="272"/>
    </location>
</feature>
<dbReference type="GO" id="GO:0003676">
    <property type="term" value="F:nucleic acid binding"/>
    <property type="evidence" value="ECO:0007669"/>
    <property type="project" value="InterPro"/>
</dbReference>
<dbReference type="Gramene" id="RZC56714">
    <property type="protein sequence ID" value="RZC56714"/>
    <property type="gene ID" value="C5167_015564"/>
</dbReference>
<dbReference type="InterPro" id="IPR036397">
    <property type="entry name" value="RNaseH_sf"/>
</dbReference>
<dbReference type="Gene3D" id="3.30.420.10">
    <property type="entry name" value="Ribonuclease H-like superfamily/Ribonuclease H"/>
    <property type="match status" value="1"/>
</dbReference>